<reference evidence="1 2" key="1">
    <citation type="journal article" date="2019" name="PLoS Biol.">
        <title>Sex chromosomes control vertical transmission of feminizing Wolbachia symbionts in an isopod.</title>
        <authorList>
            <person name="Becking T."/>
            <person name="Chebbi M.A."/>
            <person name="Giraud I."/>
            <person name="Moumen B."/>
            <person name="Laverre T."/>
            <person name="Caubet Y."/>
            <person name="Peccoud J."/>
            <person name="Gilbert C."/>
            <person name="Cordaux R."/>
        </authorList>
    </citation>
    <scope>NUCLEOTIDE SEQUENCE [LARGE SCALE GENOMIC DNA]</scope>
    <source>
        <strain evidence="1">ANa2</strain>
        <tissue evidence="1">Whole body excluding digestive tract and cuticle</tissue>
    </source>
</reference>
<dbReference type="EMBL" id="SEYY01001149">
    <property type="protein sequence ID" value="KAB7505670.1"/>
    <property type="molecule type" value="Genomic_DNA"/>
</dbReference>
<keyword evidence="2" id="KW-1185">Reference proteome</keyword>
<proteinExistence type="predicted"/>
<organism evidence="1 2">
    <name type="scientific">Armadillidium nasatum</name>
    <dbReference type="NCBI Taxonomy" id="96803"/>
    <lineage>
        <taxon>Eukaryota</taxon>
        <taxon>Metazoa</taxon>
        <taxon>Ecdysozoa</taxon>
        <taxon>Arthropoda</taxon>
        <taxon>Crustacea</taxon>
        <taxon>Multicrustacea</taxon>
        <taxon>Malacostraca</taxon>
        <taxon>Eumalacostraca</taxon>
        <taxon>Peracarida</taxon>
        <taxon>Isopoda</taxon>
        <taxon>Oniscidea</taxon>
        <taxon>Crinocheta</taxon>
        <taxon>Armadillidiidae</taxon>
        <taxon>Armadillidium</taxon>
    </lineage>
</organism>
<dbReference type="Proteomes" id="UP000326759">
    <property type="component" value="Unassembled WGS sequence"/>
</dbReference>
<evidence type="ECO:0000313" key="2">
    <source>
        <dbReference type="Proteomes" id="UP000326759"/>
    </source>
</evidence>
<gene>
    <name evidence="1" type="ORF">Anas_02895</name>
</gene>
<comment type="caution">
    <text evidence="1">The sequence shown here is derived from an EMBL/GenBank/DDBJ whole genome shotgun (WGS) entry which is preliminary data.</text>
</comment>
<protein>
    <submittedName>
        <fullName evidence="1">Uncharacterized protein</fullName>
    </submittedName>
</protein>
<dbReference type="AlphaFoldDB" id="A0A5N5TJ89"/>
<accession>A0A5N5TJ89</accession>
<sequence>MYLIYFFHLFEATFALMEVLIQKVGRN</sequence>
<evidence type="ECO:0000313" key="1">
    <source>
        <dbReference type="EMBL" id="KAB7505670.1"/>
    </source>
</evidence>
<name>A0A5N5TJ89_9CRUS</name>